<gene>
    <name evidence="2" type="ORF">EGW08_011573</name>
</gene>
<dbReference type="PANTHER" id="PTHR34347:SF1">
    <property type="entry name" value="DNA REPAIR-SCAFFOLDING PROTEIN"/>
    <property type="match status" value="1"/>
</dbReference>
<dbReference type="STRING" id="188477.A0A433TGL0"/>
<dbReference type="InterPro" id="IPR028032">
    <property type="entry name" value="DUF4503"/>
</dbReference>
<reference evidence="2 3" key="1">
    <citation type="submission" date="2019-01" db="EMBL/GenBank/DDBJ databases">
        <title>A draft genome assembly of the solar-powered sea slug Elysia chlorotica.</title>
        <authorList>
            <person name="Cai H."/>
            <person name="Li Q."/>
            <person name="Fang X."/>
            <person name="Li J."/>
            <person name="Curtis N.E."/>
            <person name="Altenburger A."/>
            <person name="Shibata T."/>
            <person name="Feng M."/>
            <person name="Maeda T."/>
            <person name="Schwartz J.A."/>
            <person name="Shigenobu S."/>
            <person name="Lundholm N."/>
            <person name="Nishiyama T."/>
            <person name="Yang H."/>
            <person name="Hasebe M."/>
            <person name="Li S."/>
            <person name="Pierce S.K."/>
            <person name="Wang J."/>
        </authorList>
    </citation>
    <scope>NUCLEOTIDE SEQUENCE [LARGE SCALE GENOMIC DNA]</scope>
    <source>
        <strain evidence="2">EC2010</strain>
        <tissue evidence="2">Whole organism of an adult</tissue>
    </source>
</reference>
<dbReference type="InterPro" id="IPR053054">
    <property type="entry name" value="DNA_repair-scaffolding"/>
</dbReference>
<dbReference type="PANTHER" id="PTHR34347">
    <property type="entry name" value="DNA REPAIR-SCAFFOLDING PROTEIN SPIDR"/>
    <property type="match status" value="1"/>
</dbReference>
<dbReference type="AlphaFoldDB" id="A0A433TGL0"/>
<dbReference type="GO" id="GO:0005654">
    <property type="term" value="C:nucleoplasm"/>
    <property type="evidence" value="ECO:0007669"/>
    <property type="project" value="TreeGrafter"/>
</dbReference>
<feature type="domain" description="DUF4503" evidence="1">
    <location>
        <begin position="47"/>
        <end position="246"/>
    </location>
</feature>
<dbReference type="Proteomes" id="UP000271974">
    <property type="component" value="Unassembled WGS sequence"/>
</dbReference>
<evidence type="ECO:0000259" key="1">
    <source>
        <dbReference type="Pfam" id="PF14951"/>
    </source>
</evidence>
<evidence type="ECO:0000313" key="2">
    <source>
        <dbReference type="EMBL" id="RUS80669.1"/>
    </source>
</evidence>
<dbReference type="GO" id="GO:0000228">
    <property type="term" value="C:nuclear chromosome"/>
    <property type="evidence" value="ECO:0007669"/>
    <property type="project" value="TreeGrafter"/>
</dbReference>
<protein>
    <recommendedName>
        <fullName evidence="1">DUF4503 domain-containing protein</fullName>
    </recommendedName>
</protein>
<organism evidence="2 3">
    <name type="scientific">Elysia chlorotica</name>
    <name type="common">Eastern emerald elysia</name>
    <name type="synonym">Sea slug</name>
    <dbReference type="NCBI Taxonomy" id="188477"/>
    <lineage>
        <taxon>Eukaryota</taxon>
        <taxon>Metazoa</taxon>
        <taxon>Spiralia</taxon>
        <taxon>Lophotrochozoa</taxon>
        <taxon>Mollusca</taxon>
        <taxon>Gastropoda</taxon>
        <taxon>Heterobranchia</taxon>
        <taxon>Euthyneura</taxon>
        <taxon>Panpulmonata</taxon>
        <taxon>Sacoglossa</taxon>
        <taxon>Placobranchoidea</taxon>
        <taxon>Plakobranchidae</taxon>
        <taxon>Elysia</taxon>
    </lineage>
</organism>
<dbReference type="GO" id="GO:0070202">
    <property type="term" value="P:regulation of establishment of protein localization to chromosome"/>
    <property type="evidence" value="ECO:0007669"/>
    <property type="project" value="TreeGrafter"/>
</dbReference>
<sequence>MASFCYRDEDSDDSFSPLTSMLVYDDDVNAASHTVLHTVHLGNCCLLGRATPSVCLFRDVCWSEGILQCDEYSLVLPQQQWSSWGIDCLLDHTDLAVVSRLSTCALKVPRLTSDAAEGIVVSLQGCVHKVDEESACMLEECCVCGSDLIVPDFGPMHCTVCNENVLKSVSVMRMAAFLTCSDFDPKETVVKVQLAQKTIEKILPAEVDDDGYDVDQVIGKSVICRACLVESNNKINKSKKMIFLRELEYT</sequence>
<dbReference type="OrthoDB" id="1914453at2759"/>
<name>A0A433TGL0_ELYCH</name>
<proteinExistence type="predicted"/>
<dbReference type="Pfam" id="PF14951">
    <property type="entry name" value="DUF4503"/>
    <property type="match status" value="1"/>
</dbReference>
<comment type="caution">
    <text evidence="2">The sequence shown here is derived from an EMBL/GenBank/DDBJ whole genome shotgun (WGS) entry which is preliminary data.</text>
</comment>
<dbReference type="EMBL" id="RQTK01000379">
    <property type="protein sequence ID" value="RUS80669.1"/>
    <property type="molecule type" value="Genomic_DNA"/>
</dbReference>
<evidence type="ECO:0000313" key="3">
    <source>
        <dbReference type="Proteomes" id="UP000271974"/>
    </source>
</evidence>
<dbReference type="GO" id="GO:0000724">
    <property type="term" value="P:double-strand break repair via homologous recombination"/>
    <property type="evidence" value="ECO:0007669"/>
    <property type="project" value="TreeGrafter"/>
</dbReference>
<accession>A0A433TGL0</accession>
<keyword evidence="3" id="KW-1185">Reference proteome</keyword>